<dbReference type="EMBL" id="CP068053">
    <property type="protein sequence ID" value="QQS99053.1"/>
    <property type="molecule type" value="Genomic_DNA"/>
</dbReference>
<proteinExistence type="predicted"/>
<dbReference type="GO" id="GO:0016747">
    <property type="term" value="F:acyltransferase activity, transferring groups other than amino-acyl groups"/>
    <property type="evidence" value="ECO:0007669"/>
    <property type="project" value="InterPro"/>
</dbReference>
<evidence type="ECO:0000313" key="2">
    <source>
        <dbReference type="EMBL" id="QQS99053.1"/>
    </source>
</evidence>
<dbReference type="Proteomes" id="UP000595254">
    <property type="component" value="Chromosome"/>
</dbReference>
<dbReference type="KEGG" id="ppsr:I6J18_15550"/>
<feature type="domain" description="N-acetyltransferase" evidence="1">
    <location>
        <begin position="3"/>
        <end position="138"/>
    </location>
</feature>
<dbReference type="PROSITE" id="PS51186">
    <property type="entry name" value="GNAT"/>
    <property type="match status" value="1"/>
</dbReference>
<name>A0A974NJX8_PERPY</name>
<protein>
    <recommendedName>
        <fullName evidence="1">N-acetyltransferase domain-containing protein</fullName>
    </recommendedName>
</protein>
<dbReference type="InterPro" id="IPR016181">
    <property type="entry name" value="Acyl_CoA_acyltransferase"/>
</dbReference>
<dbReference type="RefSeq" id="WP_201647571.1">
    <property type="nucleotide sequence ID" value="NZ_CP068053.1"/>
</dbReference>
<dbReference type="SUPFAM" id="SSF55729">
    <property type="entry name" value="Acyl-CoA N-acyltransferases (Nat)"/>
    <property type="match status" value="1"/>
</dbReference>
<sequence>MSAVFLQASEEDVDELIEFLGSAKLNVEEVQNQYDYYLIAKNQNGRLIGAAGLIPCGKYGLLRSCVFASSFPKEKIPFLIEHLLVSASMHKLESVYMATDKISSIQFFKSFGFTEAEIKQLPEEIKSSPHVEKLEKLENCQFMHRIL</sequence>
<organism evidence="2 3">
    <name type="scientific">Peribacillus psychrosaccharolyticus</name>
    <name type="common">Bacillus psychrosaccharolyticus</name>
    <dbReference type="NCBI Taxonomy" id="1407"/>
    <lineage>
        <taxon>Bacteria</taxon>
        <taxon>Bacillati</taxon>
        <taxon>Bacillota</taxon>
        <taxon>Bacilli</taxon>
        <taxon>Bacillales</taxon>
        <taxon>Bacillaceae</taxon>
        <taxon>Peribacillus</taxon>
    </lineage>
</organism>
<keyword evidence="3" id="KW-1185">Reference proteome</keyword>
<gene>
    <name evidence="2" type="ORF">I6J18_15550</name>
</gene>
<dbReference type="AlphaFoldDB" id="A0A974NJX8"/>
<dbReference type="InterPro" id="IPR000182">
    <property type="entry name" value="GNAT_dom"/>
</dbReference>
<evidence type="ECO:0000313" key="3">
    <source>
        <dbReference type="Proteomes" id="UP000595254"/>
    </source>
</evidence>
<reference evidence="2 3" key="1">
    <citation type="submission" date="2021-01" db="EMBL/GenBank/DDBJ databases">
        <title>FDA dAtabase for Regulatory Grade micrObial Sequences (FDA-ARGOS): Supporting development and validation of Infectious Disease Dx tests.</title>
        <authorList>
            <person name="Nelson B."/>
            <person name="Plummer A."/>
            <person name="Tallon L."/>
            <person name="Sadzewicz L."/>
            <person name="Zhao X."/>
            <person name="Boylan J."/>
            <person name="Ott S."/>
            <person name="Bowen H."/>
            <person name="Vavikolanu K."/>
            <person name="Mehta A."/>
            <person name="Aluvathingal J."/>
            <person name="Nadendla S."/>
            <person name="Myers T."/>
            <person name="Yan Y."/>
            <person name="Sichtig H."/>
        </authorList>
    </citation>
    <scope>NUCLEOTIDE SEQUENCE [LARGE SCALE GENOMIC DNA]</scope>
    <source>
        <strain evidence="2 3">FDAARGOS_1161</strain>
    </source>
</reference>
<dbReference type="Gene3D" id="3.40.630.30">
    <property type="match status" value="1"/>
</dbReference>
<accession>A0A974NJX8</accession>
<evidence type="ECO:0000259" key="1">
    <source>
        <dbReference type="PROSITE" id="PS51186"/>
    </source>
</evidence>